<sequence>MDEASSDLTKASPATTTINLKVPICIYSTDVTHGLPFREEGKTKRGFRYDGHLHGFPHLNFVAIIMGPGQQVGSSSTGPAAYNIYDPVPKERLETRFDGAILNGNYRKLGK</sequence>
<organism evidence="1 2">
    <name type="scientific">Cytospora chrysosperma</name>
    <name type="common">Cytospora canker fungus</name>
    <name type="synonym">Sphaeria chrysosperma</name>
    <dbReference type="NCBI Taxonomy" id="252740"/>
    <lineage>
        <taxon>Eukaryota</taxon>
        <taxon>Fungi</taxon>
        <taxon>Dikarya</taxon>
        <taxon>Ascomycota</taxon>
        <taxon>Pezizomycotina</taxon>
        <taxon>Sordariomycetes</taxon>
        <taxon>Sordariomycetidae</taxon>
        <taxon>Diaporthales</taxon>
        <taxon>Cytosporaceae</taxon>
        <taxon>Cytospora</taxon>
    </lineage>
</organism>
<dbReference type="EMBL" id="LJZO01000015">
    <property type="protein sequence ID" value="ROV97905.1"/>
    <property type="molecule type" value="Genomic_DNA"/>
</dbReference>
<dbReference type="AlphaFoldDB" id="A0A423W3L3"/>
<name>A0A423W3L3_CYTCH</name>
<accession>A0A423W3L3</accession>
<evidence type="ECO:0000313" key="1">
    <source>
        <dbReference type="EMBL" id="ROV97905.1"/>
    </source>
</evidence>
<protein>
    <submittedName>
        <fullName evidence="1">Uncharacterized protein</fullName>
    </submittedName>
</protein>
<evidence type="ECO:0000313" key="2">
    <source>
        <dbReference type="Proteomes" id="UP000284375"/>
    </source>
</evidence>
<dbReference type="OrthoDB" id="277398at2759"/>
<comment type="caution">
    <text evidence="1">The sequence shown here is derived from an EMBL/GenBank/DDBJ whole genome shotgun (WGS) entry which is preliminary data.</text>
</comment>
<reference evidence="1 2" key="1">
    <citation type="submission" date="2015-09" db="EMBL/GenBank/DDBJ databases">
        <title>Host preference determinants of Valsa canker pathogens revealed by comparative genomics.</title>
        <authorList>
            <person name="Yin Z."/>
            <person name="Huang L."/>
        </authorList>
    </citation>
    <scope>NUCLEOTIDE SEQUENCE [LARGE SCALE GENOMIC DNA]</scope>
    <source>
        <strain evidence="1 2">YSFL</strain>
    </source>
</reference>
<gene>
    <name evidence="1" type="ORF">VSDG_04945</name>
</gene>
<dbReference type="Proteomes" id="UP000284375">
    <property type="component" value="Unassembled WGS sequence"/>
</dbReference>
<proteinExistence type="predicted"/>
<keyword evidence="2" id="KW-1185">Reference proteome</keyword>